<dbReference type="InterPro" id="IPR050109">
    <property type="entry name" value="HTH-type_TetR-like_transc_reg"/>
</dbReference>
<evidence type="ECO:0000256" key="1">
    <source>
        <dbReference type="ARBA" id="ARBA00023015"/>
    </source>
</evidence>
<dbReference type="SUPFAM" id="SSF48498">
    <property type="entry name" value="Tetracyclin repressor-like, C-terminal domain"/>
    <property type="match status" value="1"/>
</dbReference>
<sequence length="217" mass="23960">MLASVEARPSFKRLPRAVREQQMLDAAVRVFSRRGFHEASMDEIAVEAGISKPMVYAYLGSKDDLFRACVNREGTRLLESIVAAVGDDLPADEQLWRGLRGFFGFVGAHREGWAVLYRQAKSRQPFADDLASLRARIVEVVAGMLRKAVTQEGKTDAKDQDLTASAYALVGAAESIADWLADHPEADPDHSAARLMNFTWLGARQLLQGELWQPSSA</sequence>
<dbReference type="Gene3D" id="1.10.357.10">
    <property type="entry name" value="Tetracycline Repressor, domain 2"/>
    <property type="match status" value="1"/>
</dbReference>
<dbReference type="Pfam" id="PF00440">
    <property type="entry name" value="TetR_N"/>
    <property type="match status" value="1"/>
</dbReference>
<comment type="caution">
    <text evidence="6">The sequence shown here is derived from an EMBL/GenBank/DDBJ whole genome shotgun (WGS) entry which is preliminary data.</text>
</comment>
<keyword evidence="1" id="KW-0805">Transcription regulation</keyword>
<proteinExistence type="predicted"/>
<evidence type="ECO:0000256" key="4">
    <source>
        <dbReference type="PROSITE-ProRule" id="PRU00335"/>
    </source>
</evidence>
<evidence type="ECO:0000313" key="7">
    <source>
        <dbReference type="Proteomes" id="UP000624325"/>
    </source>
</evidence>
<dbReference type="Pfam" id="PF21943">
    <property type="entry name" value="TetR_C_46"/>
    <property type="match status" value="1"/>
</dbReference>
<dbReference type="PRINTS" id="PR00455">
    <property type="entry name" value="HTHTETR"/>
</dbReference>
<organism evidence="6 7">
    <name type="scientific">Asanoa iriomotensis</name>
    <dbReference type="NCBI Taxonomy" id="234613"/>
    <lineage>
        <taxon>Bacteria</taxon>
        <taxon>Bacillati</taxon>
        <taxon>Actinomycetota</taxon>
        <taxon>Actinomycetes</taxon>
        <taxon>Micromonosporales</taxon>
        <taxon>Micromonosporaceae</taxon>
        <taxon>Asanoa</taxon>
    </lineage>
</organism>
<dbReference type="Proteomes" id="UP000624325">
    <property type="component" value="Unassembled WGS sequence"/>
</dbReference>
<evidence type="ECO:0000256" key="2">
    <source>
        <dbReference type="ARBA" id="ARBA00023125"/>
    </source>
</evidence>
<dbReference type="PANTHER" id="PTHR30055">
    <property type="entry name" value="HTH-TYPE TRANSCRIPTIONAL REGULATOR RUTR"/>
    <property type="match status" value="1"/>
</dbReference>
<dbReference type="PROSITE" id="PS50977">
    <property type="entry name" value="HTH_TETR_2"/>
    <property type="match status" value="1"/>
</dbReference>
<gene>
    <name evidence="6" type="ORF">Air01nite_69140</name>
</gene>
<protein>
    <submittedName>
        <fullName evidence="6">TetR family transcriptional regulator</fullName>
    </submittedName>
</protein>
<keyword evidence="2 4" id="KW-0238">DNA-binding</keyword>
<dbReference type="InterPro" id="IPR009057">
    <property type="entry name" value="Homeodomain-like_sf"/>
</dbReference>
<dbReference type="PANTHER" id="PTHR30055:SF158">
    <property type="entry name" value="POSSIBLE TRANSCRIPTIONAL REGULATORY PROTEIN (PROBABLY TETR-FAMILY)"/>
    <property type="match status" value="1"/>
</dbReference>
<keyword evidence="7" id="KW-1185">Reference proteome</keyword>
<feature type="domain" description="HTH tetR-type" evidence="5">
    <location>
        <begin position="17"/>
        <end position="77"/>
    </location>
</feature>
<accession>A0ABQ4CDH2</accession>
<evidence type="ECO:0000256" key="3">
    <source>
        <dbReference type="ARBA" id="ARBA00023163"/>
    </source>
</evidence>
<dbReference type="InterPro" id="IPR036271">
    <property type="entry name" value="Tet_transcr_reg_TetR-rel_C_sf"/>
</dbReference>
<dbReference type="SUPFAM" id="SSF46689">
    <property type="entry name" value="Homeodomain-like"/>
    <property type="match status" value="1"/>
</dbReference>
<feature type="DNA-binding region" description="H-T-H motif" evidence="4">
    <location>
        <begin position="40"/>
        <end position="59"/>
    </location>
</feature>
<evidence type="ECO:0000313" key="6">
    <source>
        <dbReference type="EMBL" id="GIF60819.1"/>
    </source>
</evidence>
<keyword evidence="3" id="KW-0804">Transcription</keyword>
<dbReference type="InterPro" id="IPR054129">
    <property type="entry name" value="DesT_TetR_C"/>
</dbReference>
<evidence type="ECO:0000259" key="5">
    <source>
        <dbReference type="PROSITE" id="PS50977"/>
    </source>
</evidence>
<reference evidence="6 7" key="1">
    <citation type="submission" date="2021-01" db="EMBL/GenBank/DDBJ databases">
        <title>Whole genome shotgun sequence of Asanoa iriomotensis NBRC 100142.</title>
        <authorList>
            <person name="Komaki H."/>
            <person name="Tamura T."/>
        </authorList>
    </citation>
    <scope>NUCLEOTIDE SEQUENCE [LARGE SCALE GENOMIC DNA]</scope>
    <source>
        <strain evidence="6 7">NBRC 100142</strain>
    </source>
</reference>
<dbReference type="RefSeq" id="WP_239091176.1">
    <property type="nucleotide sequence ID" value="NZ_BAAALU010000019.1"/>
</dbReference>
<dbReference type="EMBL" id="BONC01000078">
    <property type="protein sequence ID" value="GIF60819.1"/>
    <property type="molecule type" value="Genomic_DNA"/>
</dbReference>
<dbReference type="InterPro" id="IPR001647">
    <property type="entry name" value="HTH_TetR"/>
</dbReference>
<name>A0ABQ4CDH2_9ACTN</name>